<dbReference type="RefSeq" id="WP_259253870.1">
    <property type="nucleotide sequence ID" value="NZ_JANUBI010000020.1"/>
</dbReference>
<gene>
    <name evidence="1" type="ORF">GGP83_003050</name>
</gene>
<organism evidence="1 2">
    <name type="scientific">Salinibacter ruber</name>
    <dbReference type="NCBI Taxonomy" id="146919"/>
    <lineage>
        <taxon>Bacteria</taxon>
        <taxon>Pseudomonadati</taxon>
        <taxon>Rhodothermota</taxon>
        <taxon>Rhodothermia</taxon>
        <taxon>Rhodothermales</taxon>
        <taxon>Salinibacteraceae</taxon>
        <taxon>Salinibacter</taxon>
    </lineage>
</organism>
<name>A0A9X2ZT53_9BACT</name>
<evidence type="ECO:0000313" key="1">
    <source>
        <dbReference type="EMBL" id="MCS3953075.1"/>
    </source>
</evidence>
<dbReference type="AlphaFoldDB" id="A0A9X2ZT53"/>
<sequence length="70" mass="7847">MKQIKAYVRPALVDHVIDMIEDQSADSPGVAASEVRVYEHPEDTNPIHLTRSFLDLPPSLFSCLLPKRMG</sequence>
<dbReference type="EMBL" id="JANUBB010000015">
    <property type="protein sequence ID" value="MCS3953075.1"/>
    <property type="molecule type" value="Genomic_DNA"/>
</dbReference>
<accession>A0A9X2ZT53</accession>
<proteinExistence type="predicted"/>
<comment type="caution">
    <text evidence="1">The sequence shown here is derived from an EMBL/GenBank/DDBJ whole genome shotgun (WGS) entry which is preliminary data.</text>
</comment>
<dbReference type="Proteomes" id="UP001155010">
    <property type="component" value="Unassembled WGS sequence"/>
</dbReference>
<reference evidence="1" key="1">
    <citation type="submission" date="2022-08" db="EMBL/GenBank/DDBJ databases">
        <title>Genomic Encyclopedia of Type Strains, Phase V (KMG-V): Genome sequencing to study the core and pangenomes of soil and plant-associated prokaryotes.</title>
        <authorList>
            <person name="Whitman W."/>
        </authorList>
    </citation>
    <scope>NUCLEOTIDE SEQUENCE</scope>
    <source>
        <strain evidence="1">SP2017</strain>
    </source>
</reference>
<evidence type="ECO:0000313" key="2">
    <source>
        <dbReference type="Proteomes" id="UP001155010"/>
    </source>
</evidence>
<protein>
    <submittedName>
        <fullName evidence="1">Uncharacterized protein</fullName>
    </submittedName>
</protein>